<feature type="compositionally biased region" description="Basic and acidic residues" evidence="7">
    <location>
        <begin position="492"/>
        <end position="505"/>
    </location>
</feature>
<feature type="transmembrane region" description="Helical" evidence="8">
    <location>
        <begin position="944"/>
        <end position="968"/>
    </location>
</feature>
<evidence type="ECO:0000313" key="12">
    <source>
        <dbReference type="Proteomes" id="UP000238350"/>
    </source>
</evidence>
<feature type="compositionally biased region" description="Polar residues" evidence="7">
    <location>
        <begin position="387"/>
        <end position="407"/>
    </location>
</feature>
<dbReference type="PANTHER" id="PTHR31082:SF4">
    <property type="entry name" value="PHEROMONE-REGULATED MEMBRANE PROTEIN 10"/>
    <property type="match status" value="1"/>
</dbReference>
<feature type="transmembrane region" description="Helical" evidence="8">
    <location>
        <begin position="775"/>
        <end position="799"/>
    </location>
</feature>
<dbReference type="InterPro" id="IPR051361">
    <property type="entry name" value="ThrE/Ser_Exporter"/>
</dbReference>
<feature type="compositionally biased region" description="Basic and acidic residues" evidence="7">
    <location>
        <begin position="244"/>
        <end position="266"/>
    </location>
</feature>
<feature type="compositionally biased region" description="Polar residues" evidence="7">
    <location>
        <begin position="416"/>
        <end position="428"/>
    </location>
</feature>
<dbReference type="GeneID" id="36516021"/>
<feature type="region of interest" description="Disordered" evidence="7">
    <location>
        <begin position="387"/>
        <end position="460"/>
    </location>
</feature>
<feature type="compositionally biased region" description="Polar residues" evidence="7">
    <location>
        <begin position="174"/>
        <end position="184"/>
    </location>
</feature>
<feature type="compositionally biased region" description="Acidic residues" evidence="7">
    <location>
        <begin position="76"/>
        <end position="86"/>
    </location>
</feature>
<evidence type="ECO:0000256" key="5">
    <source>
        <dbReference type="ARBA" id="ARBA00023136"/>
    </source>
</evidence>
<feature type="region of interest" description="Disordered" evidence="7">
    <location>
        <begin position="244"/>
        <end position="278"/>
    </location>
</feature>
<evidence type="ECO:0000256" key="2">
    <source>
        <dbReference type="ARBA" id="ARBA00019535"/>
    </source>
</evidence>
<feature type="transmembrane region" description="Helical" evidence="8">
    <location>
        <begin position="685"/>
        <end position="702"/>
    </location>
</feature>
<comment type="caution">
    <text evidence="11">The sequence shown here is derived from an EMBL/GenBank/DDBJ whole genome shotgun (WGS) entry which is preliminary data.</text>
</comment>
<dbReference type="InterPro" id="IPR010619">
    <property type="entry name" value="ThrE-like_N"/>
</dbReference>
<evidence type="ECO:0000256" key="3">
    <source>
        <dbReference type="ARBA" id="ARBA00022692"/>
    </source>
</evidence>
<feature type="compositionally biased region" description="Basic residues" evidence="7">
    <location>
        <begin position="449"/>
        <end position="460"/>
    </location>
</feature>
<feature type="transmembrane region" description="Helical" evidence="8">
    <location>
        <begin position="742"/>
        <end position="763"/>
    </location>
</feature>
<feature type="transmembrane region" description="Helical" evidence="8">
    <location>
        <begin position="864"/>
        <end position="883"/>
    </location>
</feature>
<feature type="compositionally biased region" description="Polar residues" evidence="7">
    <location>
        <begin position="89"/>
        <end position="112"/>
    </location>
</feature>
<dbReference type="Pfam" id="PF12821">
    <property type="entry name" value="ThrE_2"/>
    <property type="match status" value="1"/>
</dbReference>
<dbReference type="RefSeq" id="XP_024664598.1">
    <property type="nucleotide sequence ID" value="XM_024808830.1"/>
</dbReference>
<comment type="similarity">
    <text evidence="6">Belongs to the ThrE exporter (TC 2.A.79) family.</text>
</comment>
<reference evidence="11 12" key="1">
    <citation type="submission" date="2017-04" db="EMBL/GenBank/DDBJ databases">
        <title>Genome sequencing of [Candida] sorbophila.</title>
        <authorList>
            <person name="Ahn J.O."/>
        </authorList>
    </citation>
    <scope>NUCLEOTIDE SEQUENCE [LARGE SCALE GENOMIC DNA]</scope>
    <source>
        <strain evidence="11 12">DS02</strain>
    </source>
</reference>
<name>A0A2T0FI26_9ASCO</name>
<dbReference type="InterPro" id="IPR024528">
    <property type="entry name" value="ThrE_2"/>
</dbReference>
<dbReference type="EMBL" id="NDIQ01000021">
    <property type="protein sequence ID" value="PRT54653.1"/>
    <property type="molecule type" value="Genomic_DNA"/>
</dbReference>
<feature type="transmembrane region" description="Helical" evidence="8">
    <location>
        <begin position="709"/>
        <end position="730"/>
    </location>
</feature>
<evidence type="ECO:0000256" key="4">
    <source>
        <dbReference type="ARBA" id="ARBA00022989"/>
    </source>
</evidence>
<evidence type="ECO:0000259" key="9">
    <source>
        <dbReference type="Pfam" id="PF06738"/>
    </source>
</evidence>
<feature type="transmembrane region" description="Helical" evidence="8">
    <location>
        <begin position="819"/>
        <end position="835"/>
    </location>
</feature>
<feature type="region of interest" description="Disordered" evidence="7">
    <location>
        <begin position="170"/>
        <end position="206"/>
    </location>
</feature>
<feature type="region of interest" description="Disordered" evidence="7">
    <location>
        <begin position="134"/>
        <end position="158"/>
    </location>
</feature>
<evidence type="ECO:0000256" key="8">
    <source>
        <dbReference type="SAM" id="Phobius"/>
    </source>
</evidence>
<protein>
    <recommendedName>
        <fullName evidence="2">Pheromone-regulated membrane protein 10</fullName>
    </recommendedName>
</protein>
<accession>A0A2T0FI26</accession>
<dbReference type="Proteomes" id="UP000238350">
    <property type="component" value="Unassembled WGS sequence"/>
</dbReference>
<keyword evidence="12" id="KW-1185">Reference proteome</keyword>
<proteinExistence type="inferred from homology"/>
<dbReference type="OrthoDB" id="413008at2759"/>
<feature type="region of interest" description="Disordered" evidence="7">
    <location>
        <begin position="492"/>
        <end position="524"/>
    </location>
</feature>
<organism evidence="11 12">
    <name type="scientific">Wickerhamiella sorbophila</name>
    <dbReference type="NCBI Taxonomy" id="45607"/>
    <lineage>
        <taxon>Eukaryota</taxon>
        <taxon>Fungi</taxon>
        <taxon>Dikarya</taxon>
        <taxon>Ascomycota</taxon>
        <taxon>Saccharomycotina</taxon>
        <taxon>Dipodascomycetes</taxon>
        <taxon>Dipodascales</taxon>
        <taxon>Trichomonascaceae</taxon>
        <taxon>Wickerhamiella</taxon>
    </lineage>
</organism>
<evidence type="ECO:0000256" key="1">
    <source>
        <dbReference type="ARBA" id="ARBA00004141"/>
    </source>
</evidence>
<feature type="compositionally biased region" description="Basic and acidic residues" evidence="7">
    <location>
        <begin position="28"/>
        <end position="38"/>
    </location>
</feature>
<feature type="transmembrane region" description="Helical" evidence="8">
    <location>
        <begin position="890"/>
        <end position="908"/>
    </location>
</feature>
<evidence type="ECO:0000256" key="7">
    <source>
        <dbReference type="SAM" id="MobiDB-lite"/>
    </source>
</evidence>
<feature type="domain" description="Threonine/Serine exporter ThrE" evidence="10">
    <location>
        <begin position="819"/>
        <end position="965"/>
    </location>
</feature>
<feature type="region of interest" description="Disordered" evidence="7">
    <location>
        <begin position="1"/>
        <end position="121"/>
    </location>
</feature>
<dbReference type="AlphaFoldDB" id="A0A2T0FI26"/>
<evidence type="ECO:0000313" key="11">
    <source>
        <dbReference type="EMBL" id="PRT54653.1"/>
    </source>
</evidence>
<evidence type="ECO:0000256" key="6">
    <source>
        <dbReference type="ARBA" id="ARBA00034125"/>
    </source>
</evidence>
<feature type="region of interest" description="Disordered" evidence="7">
    <location>
        <begin position="336"/>
        <end position="364"/>
    </location>
</feature>
<keyword evidence="4 8" id="KW-1133">Transmembrane helix</keyword>
<feature type="domain" description="Threonine/serine exporter-like N-terminal" evidence="9">
    <location>
        <begin position="550"/>
        <end position="793"/>
    </location>
</feature>
<dbReference type="PANTHER" id="PTHR31082">
    <property type="entry name" value="PHEROMONE-REGULATED MEMBRANE PROTEIN 10"/>
    <property type="match status" value="1"/>
</dbReference>
<feature type="transmembrane region" description="Helical" evidence="8">
    <location>
        <begin position="658"/>
        <end position="679"/>
    </location>
</feature>
<evidence type="ECO:0000259" key="10">
    <source>
        <dbReference type="Pfam" id="PF12821"/>
    </source>
</evidence>
<comment type="subcellular location">
    <subcellularLocation>
        <location evidence="1">Membrane</location>
        <topology evidence="1">Multi-pass membrane protein</topology>
    </subcellularLocation>
</comment>
<dbReference type="GO" id="GO:0022857">
    <property type="term" value="F:transmembrane transporter activity"/>
    <property type="evidence" value="ECO:0007669"/>
    <property type="project" value="InterPro"/>
</dbReference>
<feature type="compositionally biased region" description="Low complexity" evidence="7">
    <location>
        <begin position="506"/>
        <end position="521"/>
    </location>
</feature>
<dbReference type="Pfam" id="PF06738">
    <property type="entry name" value="ThrE"/>
    <property type="match status" value="1"/>
</dbReference>
<keyword evidence="5 8" id="KW-0472">Membrane</keyword>
<dbReference type="STRING" id="45607.A0A2T0FI26"/>
<keyword evidence="3 8" id="KW-0812">Transmembrane</keyword>
<gene>
    <name evidence="11" type="ORF">B9G98_02273</name>
</gene>
<dbReference type="GO" id="GO:0016020">
    <property type="term" value="C:membrane"/>
    <property type="evidence" value="ECO:0007669"/>
    <property type="project" value="UniProtKB-SubCell"/>
</dbReference>
<sequence length="982" mass="107573">MSNPPEDSFKRKNPKSVRFPEGQGISSARDDPSRRSLDSNDDLSDTASVELGPGYSGSNAASGSHMFPVLEASDASSDDESSDDDEQTRFNTLANRNLPTEPQSGSTPQLQITPPPLVDNSAQMYTGLLDVGSRVSGGLAPGAAEVEEENSTKLEEEYRQRRNTLLRSLEKNQMAHSMPSSLNGSPRLEPHEPEQFVPEMPRPSYNSRAHELNDFELEKRLKELETETLDQRRLEDYESAVIPYDEKKLSRTPSEDGKRDSMESKRTRGSTRSRTSAEVAAQLSEDARAEARDLAAQLVNQHVKKGGNSAEPNDALYVPNHNYLMNAGLMDLDVCDDDDSDGMRDEDGPEPQIEGGDAPYVAPPKRVKEGVLGALLRLYADEDDNKSQTTLVSSANSPSTSGFQSPVGSPDLSPEFSRTPTSPMSLSDDQQRPGYFRSHSTDDVGTGGSKKRPKWYKHRSTQSVMSLSKLAASSMSTLAPASADMLHSIGKDKEKSKADKQRRAAEAQAAKAKAQAKAQAKAEAKRRKKARMAERYRITVHIADVLQRQRFILRIGRALMLFGAPSHRLEEYLVMIARVLEIDAQFLYMPGCMLVSFGDVTTHTSETKLLRVTQGLNLVKLDRTHAIYKKVIHDEMDLETAGESIDELLASKPMYNKYLSVLFFALATANFCVFSFGGWWWDIPITFWLGGLVGFLQVWVAPRSDLYNNVFEVTSSILVSFIGRAMGSIWHNGERLFCFSAIVQGSLALILPGYIILCGSLELQSKNLVAGSVRMFYAIIYSEFLSFGITLGSLIYGWIDTGATSETVCTRKLDDKWKILFAPLAPLFLGMVNQASWRQLPTMILISSAGYTVIYFVQRAVPSASSFTSAIGAFVVGILGNLYSRIGHGLAFAAMLPGIFVLVPSGVASQGSLVQGIVLANEIVSNTTKHDGSNQQAQTTNTTALGATMTSVAVGITVGLFVATLVVYPLGSRRKRSGLFTF</sequence>